<dbReference type="Proteomes" id="UP000268162">
    <property type="component" value="Unassembled WGS sequence"/>
</dbReference>
<evidence type="ECO:0000313" key="3">
    <source>
        <dbReference type="Proteomes" id="UP000268162"/>
    </source>
</evidence>
<feature type="non-terminal residue" evidence="2">
    <location>
        <position position="1"/>
    </location>
</feature>
<keyword evidence="1" id="KW-0472">Membrane</keyword>
<keyword evidence="3" id="KW-1185">Reference proteome</keyword>
<protein>
    <submittedName>
        <fullName evidence="2">Uncharacterized protein</fullName>
    </submittedName>
</protein>
<name>A0A4P9ZTY1_9FUNG</name>
<dbReference type="AlphaFoldDB" id="A0A4P9ZTY1"/>
<reference evidence="3" key="1">
    <citation type="journal article" date="2018" name="Nat. Microbiol.">
        <title>Leveraging single-cell genomics to expand the fungal tree of life.</title>
        <authorList>
            <person name="Ahrendt S.R."/>
            <person name="Quandt C.A."/>
            <person name="Ciobanu D."/>
            <person name="Clum A."/>
            <person name="Salamov A."/>
            <person name="Andreopoulos B."/>
            <person name="Cheng J.F."/>
            <person name="Woyke T."/>
            <person name="Pelin A."/>
            <person name="Henrissat B."/>
            <person name="Reynolds N.K."/>
            <person name="Benny G.L."/>
            <person name="Smith M.E."/>
            <person name="James T.Y."/>
            <person name="Grigoriev I.V."/>
        </authorList>
    </citation>
    <scope>NUCLEOTIDE SEQUENCE [LARGE SCALE GENOMIC DNA]</scope>
    <source>
        <strain evidence="3">RSA 468</strain>
    </source>
</reference>
<evidence type="ECO:0000313" key="2">
    <source>
        <dbReference type="EMBL" id="RKP36232.1"/>
    </source>
</evidence>
<gene>
    <name evidence="2" type="ORF">BJ085DRAFT_23279</name>
</gene>
<feature type="transmembrane region" description="Helical" evidence="1">
    <location>
        <begin position="69"/>
        <end position="91"/>
    </location>
</feature>
<keyword evidence="1" id="KW-0812">Transmembrane</keyword>
<dbReference type="EMBL" id="ML002693">
    <property type="protein sequence ID" value="RKP36232.1"/>
    <property type="molecule type" value="Genomic_DNA"/>
</dbReference>
<dbReference type="PANTHER" id="PTHR36854">
    <property type="entry name" value="CHROMOSOME 9, WHOLE GENOME SHOTGUN SEQUENCE"/>
    <property type="match status" value="1"/>
</dbReference>
<evidence type="ECO:0000256" key="1">
    <source>
        <dbReference type="SAM" id="Phobius"/>
    </source>
</evidence>
<accession>A0A4P9ZTY1</accession>
<proteinExistence type="predicted"/>
<sequence length="103" mass="11273">AANPISFCKCLCGQNITIIPISPVPEKDACNKCTKAFCNKLEPTLCEGAGTGETISVSCFQRDSYKDEIIVWIFLLLTGGLLFTALAKPFIVKRYNVSQSMHP</sequence>
<organism evidence="2 3">
    <name type="scientific">Dimargaris cristalligena</name>
    <dbReference type="NCBI Taxonomy" id="215637"/>
    <lineage>
        <taxon>Eukaryota</taxon>
        <taxon>Fungi</taxon>
        <taxon>Fungi incertae sedis</taxon>
        <taxon>Zoopagomycota</taxon>
        <taxon>Kickxellomycotina</taxon>
        <taxon>Dimargaritomycetes</taxon>
        <taxon>Dimargaritales</taxon>
        <taxon>Dimargaritaceae</taxon>
        <taxon>Dimargaris</taxon>
    </lineage>
</organism>
<dbReference type="PANTHER" id="PTHR36854:SF1">
    <property type="entry name" value="TRANSMEMBRANE PROTEIN"/>
    <property type="match status" value="1"/>
</dbReference>
<keyword evidence="1" id="KW-1133">Transmembrane helix</keyword>